<dbReference type="GO" id="GO:0005524">
    <property type="term" value="F:ATP binding"/>
    <property type="evidence" value="ECO:0007669"/>
    <property type="project" value="UniProtKB-UniRule"/>
</dbReference>
<accession>A0A501XPH8</accession>
<feature type="binding site" evidence="9">
    <location>
        <begin position="10"/>
        <end position="12"/>
    </location>
    <ligand>
        <name>substrate</name>
    </ligand>
</feature>
<feature type="binding site" evidence="9">
    <location>
        <begin position="203"/>
        <end position="208"/>
    </location>
    <ligand>
        <name>ATP</name>
        <dbReference type="ChEBI" id="CHEBI:30616"/>
    </ligand>
</feature>
<feature type="binding site" evidence="9">
    <location>
        <begin position="234"/>
        <end position="235"/>
    </location>
    <ligand>
        <name>ATP</name>
        <dbReference type="ChEBI" id="CHEBI:30616"/>
    </ligand>
</feature>
<evidence type="ECO:0000256" key="7">
    <source>
        <dbReference type="ARBA" id="ARBA00022958"/>
    </source>
</evidence>
<keyword evidence="2 9" id="KW-0479">Metal-binding</keyword>
<sequence length="290" mass="29204">MTVHVVGSINIDIIARVAALPKPGETVLALESTRLAGGKGANQAVAAARMGAACRMVGAVGADEGGGWIREIIASYGVEISGIAQVQAATGAAHIAVDSAGENQIIVLPGANAHVVAEPVDGGILLAQLEVPVQMLTTLFAASPSARRILNAAPPTPAALALLPHVDILIVNEHELAALAPGPSAPDQLRSLLTRPDQFGIVTLGAKGLLAVWPDRELFVPAWPVNAQDTIGAGDCFCGSLAALLDAGTPVEQALPLAAAAAALCTLKPGAAPAMPTRAEVDAFIASAPR</sequence>
<comment type="function">
    <text evidence="9">Catalyzes the phosphorylation of ribose at O-5 in a reaction requiring ATP and magnesium. The resulting D-ribose-5-phosphate can then be used either for sythesis of nucleotides, histidine, and tryptophan, or as a component of the pentose phosphate pathway.</text>
</comment>
<feature type="binding site" evidence="9">
    <location>
        <position position="235"/>
    </location>
    <ligand>
        <name>substrate</name>
    </ligand>
</feature>
<feature type="binding site" evidence="9">
    <location>
        <position position="268"/>
    </location>
    <ligand>
        <name>K(+)</name>
        <dbReference type="ChEBI" id="CHEBI:29103"/>
    </ligand>
</feature>
<keyword evidence="7 9" id="KW-0630">Potassium</keyword>
<evidence type="ECO:0000256" key="4">
    <source>
        <dbReference type="ARBA" id="ARBA00022777"/>
    </source>
</evidence>
<evidence type="ECO:0000259" key="10">
    <source>
        <dbReference type="Pfam" id="PF00294"/>
    </source>
</evidence>
<evidence type="ECO:0000313" key="12">
    <source>
        <dbReference type="Proteomes" id="UP000319897"/>
    </source>
</evidence>
<dbReference type="Pfam" id="PF00294">
    <property type="entry name" value="PfkB"/>
    <property type="match status" value="1"/>
</dbReference>
<dbReference type="EC" id="2.7.1.15" evidence="9"/>
<evidence type="ECO:0000256" key="8">
    <source>
        <dbReference type="ARBA" id="ARBA00023277"/>
    </source>
</evidence>
<dbReference type="UniPathway" id="UPA00916">
    <property type="reaction ID" value="UER00889"/>
</dbReference>
<feature type="binding site" evidence="9">
    <location>
        <position position="130"/>
    </location>
    <ligand>
        <name>substrate</name>
    </ligand>
</feature>
<feature type="binding site" evidence="9">
    <location>
        <position position="270"/>
    </location>
    <ligand>
        <name>K(+)</name>
        <dbReference type="ChEBI" id="CHEBI:29103"/>
    </ligand>
</feature>
<keyword evidence="6 9" id="KW-0460">Magnesium</keyword>
<evidence type="ECO:0000256" key="5">
    <source>
        <dbReference type="ARBA" id="ARBA00022840"/>
    </source>
</evidence>
<keyword evidence="8 9" id="KW-0119">Carbohydrate metabolism</keyword>
<feature type="binding site" evidence="9">
    <location>
        <position position="229"/>
    </location>
    <ligand>
        <name>K(+)</name>
        <dbReference type="ChEBI" id="CHEBI:29103"/>
    </ligand>
</feature>
<dbReference type="PANTHER" id="PTHR10584">
    <property type="entry name" value="SUGAR KINASE"/>
    <property type="match status" value="1"/>
</dbReference>
<keyword evidence="4 9" id="KW-0418">Kinase</keyword>
<organism evidence="11 12">
    <name type="scientific">Sandaracinobacter neustonicus</name>
    <dbReference type="NCBI Taxonomy" id="1715348"/>
    <lineage>
        <taxon>Bacteria</taxon>
        <taxon>Pseudomonadati</taxon>
        <taxon>Pseudomonadota</taxon>
        <taxon>Alphaproteobacteria</taxon>
        <taxon>Sphingomonadales</taxon>
        <taxon>Sphingosinicellaceae</taxon>
        <taxon>Sandaracinobacter</taxon>
    </lineage>
</organism>
<dbReference type="GO" id="GO:0005829">
    <property type="term" value="C:cytosol"/>
    <property type="evidence" value="ECO:0007669"/>
    <property type="project" value="TreeGrafter"/>
</dbReference>
<keyword evidence="12" id="KW-1185">Reference proteome</keyword>
<name>A0A501XPH8_9SPHN</name>
<dbReference type="SUPFAM" id="SSF53613">
    <property type="entry name" value="Ribokinase-like"/>
    <property type="match status" value="1"/>
</dbReference>
<feature type="binding site" evidence="9">
    <location>
        <position position="231"/>
    </location>
    <ligand>
        <name>K(+)</name>
        <dbReference type="ChEBI" id="CHEBI:29103"/>
    </ligand>
</feature>
<dbReference type="GO" id="GO:0004747">
    <property type="term" value="F:ribokinase activity"/>
    <property type="evidence" value="ECO:0007669"/>
    <property type="project" value="UniProtKB-UniRule"/>
</dbReference>
<evidence type="ECO:0000313" key="11">
    <source>
        <dbReference type="EMBL" id="TPE62203.1"/>
    </source>
</evidence>
<dbReference type="PRINTS" id="PR00990">
    <property type="entry name" value="RIBOKINASE"/>
</dbReference>
<comment type="caution">
    <text evidence="9">Lacks conserved residue(s) required for the propagation of feature annotation.</text>
</comment>
<dbReference type="EMBL" id="VFSU01000019">
    <property type="protein sequence ID" value="TPE62203.1"/>
    <property type="molecule type" value="Genomic_DNA"/>
</dbReference>
<dbReference type="InterPro" id="IPR002139">
    <property type="entry name" value="Ribo/fructo_kinase"/>
</dbReference>
<comment type="activity regulation">
    <text evidence="9">Activated by a monovalent cation that binds near, but not in, the active site. The most likely occupant of the site in vivo is potassium. Ion binding induces a conformational change that may alter substrate affinity.</text>
</comment>
<evidence type="ECO:0000256" key="1">
    <source>
        <dbReference type="ARBA" id="ARBA00022679"/>
    </source>
</evidence>
<comment type="catalytic activity">
    <reaction evidence="9">
        <text>D-ribose + ATP = D-ribose 5-phosphate + ADP + H(+)</text>
        <dbReference type="Rhea" id="RHEA:13697"/>
        <dbReference type="ChEBI" id="CHEBI:15378"/>
        <dbReference type="ChEBI" id="CHEBI:30616"/>
        <dbReference type="ChEBI" id="CHEBI:47013"/>
        <dbReference type="ChEBI" id="CHEBI:78346"/>
        <dbReference type="ChEBI" id="CHEBI:456216"/>
        <dbReference type="EC" id="2.7.1.15"/>
    </reaction>
</comment>
<evidence type="ECO:0000256" key="6">
    <source>
        <dbReference type="ARBA" id="ARBA00022842"/>
    </source>
</evidence>
<dbReference type="OrthoDB" id="9775849at2"/>
<proteinExistence type="inferred from homology"/>
<dbReference type="Proteomes" id="UP000319897">
    <property type="component" value="Unassembled WGS sequence"/>
</dbReference>
<dbReference type="GO" id="GO:0046872">
    <property type="term" value="F:metal ion binding"/>
    <property type="evidence" value="ECO:0007669"/>
    <property type="project" value="UniProtKB-KW"/>
</dbReference>
<keyword evidence="5 9" id="KW-0067">ATP-binding</keyword>
<feature type="active site" description="Proton acceptor" evidence="9">
    <location>
        <position position="235"/>
    </location>
</feature>
<comment type="caution">
    <text evidence="11">The sequence shown here is derived from an EMBL/GenBank/DDBJ whole genome shotgun (WGS) entry which is preliminary data.</text>
</comment>
<dbReference type="AlphaFoldDB" id="A0A501XPH8"/>
<comment type="cofactor">
    <cofactor evidence="9">
        <name>Mg(2+)</name>
        <dbReference type="ChEBI" id="CHEBI:18420"/>
    </cofactor>
    <text evidence="9">Requires a divalent cation, most likely magnesium in vivo, as an electrophilic catalyst to aid phosphoryl group transfer. It is the chelate of the metal and the nucleotide that is the actual substrate.</text>
</comment>
<comment type="similarity">
    <text evidence="9">Belongs to the carbohydrate kinase PfkB family. Ribokinase subfamily.</text>
</comment>
<dbReference type="InterPro" id="IPR011877">
    <property type="entry name" value="Ribokinase"/>
</dbReference>
<evidence type="ECO:0000256" key="2">
    <source>
        <dbReference type="ARBA" id="ARBA00022723"/>
    </source>
</evidence>
<keyword evidence="3 9" id="KW-0547">Nucleotide-binding</keyword>
<protein>
    <recommendedName>
        <fullName evidence="9">Ribokinase</fullName>
        <shortName evidence="9">RK</shortName>
        <ecNumber evidence="9">2.7.1.15</ecNumber>
    </recommendedName>
</protein>
<feature type="binding site" evidence="9">
    <location>
        <position position="265"/>
    </location>
    <ligand>
        <name>K(+)</name>
        <dbReference type="ChEBI" id="CHEBI:29103"/>
    </ligand>
</feature>
<feature type="binding site" evidence="9">
    <location>
        <position position="172"/>
    </location>
    <ligand>
        <name>ATP</name>
        <dbReference type="ChEBI" id="CHEBI:30616"/>
    </ligand>
</feature>
<evidence type="ECO:0000256" key="9">
    <source>
        <dbReference type="HAMAP-Rule" id="MF_01987"/>
    </source>
</evidence>
<comment type="subcellular location">
    <subcellularLocation>
        <location evidence="9">Cytoplasm</location>
    </subcellularLocation>
</comment>
<feature type="binding site" evidence="9">
    <location>
        <begin position="38"/>
        <end position="42"/>
    </location>
    <ligand>
        <name>substrate</name>
    </ligand>
</feature>
<feature type="domain" description="Carbohydrate kinase PfkB" evidence="10">
    <location>
        <begin position="3"/>
        <end position="277"/>
    </location>
</feature>
<dbReference type="RefSeq" id="WP_140927628.1">
    <property type="nucleotide sequence ID" value="NZ_VFSU01000019.1"/>
</dbReference>
<keyword evidence="9" id="KW-0963">Cytoplasm</keyword>
<comment type="pathway">
    <text evidence="9">Carbohydrate metabolism; D-ribose degradation; D-ribose 5-phosphate from beta-D-ribopyranose: step 2/2.</text>
</comment>
<dbReference type="GO" id="GO:0019303">
    <property type="term" value="P:D-ribose catabolic process"/>
    <property type="evidence" value="ECO:0007669"/>
    <property type="project" value="UniProtKB-UniRule"/>
</dbReference>
<dbReference type="HAMAP" id="MF_01987">
    <property type="entry name" value="Ribokinase"/>
    <property type="match status" value="1"/>
</dbReference>
<dbReference type="InterPro" id="IPR011611">
    <property type="entry name" value="PfkB_dom"/>
</dbReference>
<keyword evidence="1 9" id="KW-0808">Transferase</keyword>
<comment type="subunit">
    <text evidence="9">Homodimer.</text>
</comment>
<dbReference type="Gene3D" id="3.40.1190.20">
    <property type="match status" value="1"/>
</dbReference>
<reference evidence="11 12" key="1">
    <citation type="submission" date="2019-06" db="EMBL/GenBank/DDBJ databases">
        <authorList>
            <person name="Lee I."/>
            <person name="Jang G.I."/>
            <person name="Hwang C.Y."/>
        </authorList>
    </citation>
    <scope>NUCLEOTIDE SEQUENCE [LARGE SCALE GENOMIC DNA]</scope>
    <source>
        <strain evidence="11 12">PAMC 28131</strain>
    </source>
</reference>
<gene>
    <name evidence="9" type="primary">rbsK</name>
    <name evidence="11" type="ORF">FJQ54_06635</name>
</gene>
<dbReference type="InterPro" id="IPR029056">
    <property type="entry name" value="Ribokinase-like"/>
</dbReference>
<evidence type="ECO:0000256" key="3">
    <source>
        <dbReference type="ARBA" id="ARBA00022741"/>
    </source>
</evidence>
<dbReference type="PANTHER" id="PTHR10584:SF166">
    <property type="entry name" value="RIBOKINASE"/>
    <property type="match status" value="1"/>
</dbReference>